<dbReference type="AlphaFoldDB" id="A0ABD0KIT6"/>
<organism evidence="1 2">
    <name type="scientific">Batillaria attramentaria</name>
    <dbReference type="NCBI Taxonomy" id="370345"/>
    <lineage>
        <taxon>Eukaryota</taxon>
        <taxon>Metazoa</taxon>
        <taxon>Spiralia</taxon>
        <taxon>Lophotrochozoa</taxon>
        <taxon>Mollusca</taxon>
        <taxon>Gastropoda</taxon>
        <taxon>Caenogastropoda</taxon>
        <taxon>Sorbeoconcha</taxon>
        <taxon>Cerithioidea</taxon>
        <taxon>Batillariidae</taxon>
        <taxon>Batillaria</taxon>
    </lineage>
</organism>
<feature type="non-terminal residue" evidence="1">
    <location>
        <position position="1"/>
    </location>
</feature>
<sequence length="140" mass="15616">GAQMELMLTGANGSNYMADHQHVTLSGPHSASRREHSVVKQTGANVLLVEGLREDGTTIQLEESSSLNSLLSFMYAVEDVASLTRHTDKRAGRDEWWGQKLGEEERNLGREVDEFGDILFAEGVDVYRSLPDKLLQCHSW</sequence>
<name>A0ABD0KIT6_9CAEN</name>
<proteinExistence type="predicted"/>
<accession>A0ABD0KIT6</accession>
<evidence type="ECO:0000313" key="2">
    <source>
        <dbReference type="Proteomes" id="UP001519460"/>
    </source>
</evidence>
<keyword evidence="2" id="KW-1185">Reference proteome</keyword>
<comment type="caution">
    <text evidence="1">The sequence shown here is derived from an EMBL/GenBank/DDBJ whole genome shotgun (WGS) entry which is preliminary data.</text>
</comment>
<dbReference type="Proteomes" id="UP001519460">
    <property type="component" value="Unassembled WGS sequence"/>
</dbReference>
<evidence type="ECO:0000313" key="1">
    <source>
        <dbReference type="EMBL" id="KAK7487018.1"/>
    </source>
</evidence>
<reference evidence="1 2" key="1">
    <citation type="journal article" date="2023" name="Sci. Data">
        <title>Genome assembly of the Korean intertidal mud-creeper Batillaria attramentaria.</title>
        <authorList>
            <person name="Patra A.K."/>
            <person name="Ho P.T."/>
            <person name="Jun S."/>
            <person name="Lee S.J."/>
            <person name="Kim Y."/>
            <person name="Won Y.J."/>
        </authorList>
    </citation>
    <scope>NUCLEOTIDE SEQUENCE [LARGE SCALE GENOMIC DNA]</scope>
    <source>
        <strain evidence="1">Wonlab-2016</strain>
    </source>
</reference>
<protein>
    <submittedName>
        <fullName evidence="1">Uncharacterized protein</fullName>
    </submittedName>
</protein>
<gene>
    <name evidence="1" type="ORF">BaRGS_00021688</name>
</gene>
<dbReference type="EMBL" id="JACVVK020000170">
    <property type="protein sequence ID" value="KAK7487018.1"/>
    <property type="molecule type" value="Genomic_DNA"/>
</dbReference>